<dbReference type="Proteomes" id="UP000005239">
    <property type="component" value="Unassembled WGS sequence"/>
</dbReference>
<organism evidence="1 2">
    <name type="scientific">Pristionchus pacificus</name>
    <name type="common">Parasitic nematode worm</name>
    <dbReference type="NCBI Taxonomy" id="54126"/>
    <lineage>
        <taxon>Eukaryota</taxon>
        <taxon>Metazoa</taxon>
        <taxon>Ecdysozoa</taxon>
        <taxon>Nematoda</taxon>
        <taxon>Chromadorea</taxon>
        <taxon>Rhabditida</taxon>
        <taxon>Rhabditina</taxon>
        <taxon>Diplogasteromorpha</taxon>
        <taxon>Diplogasteroidea</taxon>
        <taxon>Neodiplogasteridae</taxon>
        <taxon>Pristionchus</taxon>
    </lineage>
</organism>
<accession>A0A8R1Y6P6</accession>
<evidence type="ECO:0000313" key="2">
    <source>
        <dbReference type="Proteomes" id="UP000005239"/>
    </source>
</evidence>
<accession>A0A2A6BUT3</accession>
<reference evidence="2" key="1">
    <citation type="journal article" date="2008" name="Nat. Genet.">
        <title>The Pristionchus pacificus genome provides a unique perspective on nematode lifestyle and parasitism.</title>
        <authorList>
            <person name="Dieterich C."/>
            <person name="Clifton S.W."/>
            <person name="Schuster L.N."/>
            <person name="Chinwalla A."/>
            <person name="Delehaunty K."/>
            <person name="Dinkelacker I."/>
            <person name="Fulton L."/>
            <person name="Fulton R."/>
            <person name="Godfrey J."/>
            <person name="Minx P."/>
            <person name="Mitreva M."/>
            <person name="Roeseler W."/>
            <person name="Tian H."/>
            <person name="Witte H."/>
            <person name="Yang S.P."/>
            <person name="Wilson R.K."/>
            <person name="Sommer R.J."/>
        </authorList>
    </citation>
    <scope>NUCLEOTIDE SEQUENCE [LARGE SCALE GENOMIC DNA]</scope>
    <source>
        <strain evidence="2">PS312</strain>
    </source>
</reference>
<reference evidence="1" key="2">
    <citation type="submission" date="2022-06" db="UniProtKB">
        <authorList>
            <consortium name="EnsemblMetazoa"/>
        </authorList>
    </citation>
    <scope>IDENTIFICATION</scope>
    <source>
        <strain evidence="1">PS312</strain>
    </source>
</reference>
<sequence length="203" mass="23762">MPRERLCASMTVKNFEDKSVDEFRDNFHRLLRICTNHRKLTERRNLLILLFAYHQIERDEPLLNLEYMTDDEKMNIRECHTRVLDALFDEEAMVGSKDIRSVVAGYTLYRTDIHPVAQHILGTAMGNSNVFYIGRYLLAELRVRYWAFGPEFDKRLGALASEAADLDGWWCGNRALTPTDRNESTPYVKKAKDRIHQEHKLAD</sequence>
<gene>
    <name evidence="1" type="primary">WBGene00090698</name>
</gene>
<dbReference type="EnsemblMetazoa" id="PPA01144a.1">
    <property type="protein sequence ID" value="PPA01144a.1"/>
    <property type="gene ID" value="WBGene00090698"/>
</dbReference>
<proteinExistence type="predicted"/>
<evidence type="ECO:0000313" key="1">
    <source>
        <dbReference type="EnsemblMetazoa" id="PPA01144a.1"/>
    </source>
</evidence>
<protein>
    <submittedName>
        <fullName evidence="1">Uncharacterized protein</fullName>
    </submittedName>
</protein>
<name>A0A2A6BUT3_PRIPA</name>
<keyword evidence="2" id="KW-1185">Reference proteome</keyword>
<dbReference type="AlphaFoldDB" id="A0A2A6BUT3"/>